<comment type="caution">
    <text evidence="4">The sequence shown here is derived from an EMBL/GenBank/DDBJ whole genome shotgun (WGS) entry which is preliminary data.</text>
</comment>
<dbReference type="PANTHER" id="PTHR24178:SF9">
    <property type="entry name" value="ANK_REP_REGION DOMAIN-CONTAINING PROTEIN"/>
    <property type="match status" value="1"/>
</dbReference>
<evidence type="ECO:0000256" key="3">
    <source>
        <dbReference type="PROSITE-ProRule" id="PRU00023"/>
    </source>
</evidence>
<feature type="repeat" description="ANK" evidence="3">
    <location>
        <begin position="93"/>
        <end position="125"/>
    </location>
</feature>
<dbReference type="SMART" id="SM00248">
    <property type="entry name" value="ANK"/>
    <property type="match status" value="5"/>
</dbReference>
<dbReference type="GeneID" id="28856723"/>
<feature type="repeat" description="ANK" evidence="3">
    <location>
        <begin position="126"/>
        <end position="159"/>
    </location>
</feature>
<proteinExistence type="predicted"/>
<dbReference type="Pfam" id="PF13857">
    <property type="entry name" value="Ank_5"/>
    <property type="match status" value="1"/>
</dbReference>
<dbReference type="InterPro" id="IPR002110">
    <property type="entry name" value="Ankyrin_rpt"/>
</dbReference>
<keyword evidence="2 3" id="KW-0040">ANK repeat</keyword>
<dbReference type="OrthoDB" id="341259at2759"/>
<keyword evidence="1" id="KW-0677">Repeat</keyword>
<dbReference type="PROSITE" id="PS50297">
    <property type="entry name" value="ANK_REP_REGION"/>
    <property type="match status" value="3"/>
</dbReference>
<feature type="repeat" description="ANK" evidence="3">
    <location>
        <begin position="198"/>
        <end position="232"/>
    </location>
</feature>
<protein>
    <submittedName>
        <fullName evidence="4">Ankyrin repeats (3 copies) domain-containing protein</fullName>
    </submittedName>
</protein>
<feature type="repeat" description="ANK" evidence="3">
    <location>
        <begin position="233"/>
        <end position="265"/>
    </location>
</feature>
<dbReference type="AlphaFoldDB" id="A0A179EXM7"/>
<dbReference type="Gene3D" id="1.25.40.20">
    <property type="entry name" value="Ankyrin repeat-containing domain"/>
    <property type="match status" value="2"/>
</dbReference>
<sequence length="406" mass="45779">MKPLQPMPAGLSGCQKFRANKYDVVVSYKLPGQSDVVVRRYFDEPSESRTNHGSSQKGLEDRSHLMPHHIFDSGKLTVSNFDGKFDFDERDATGATPLHRAVRQNDHHGVQWLIAHGSEIDAQDLRGMTPLHIAAIYDTNGKLTQILLDGGADKHVLDEKGQSPLHQASRTSPNLELLNLFLRSYDDHDFIARHANFDGDTCLHLAADDDWAIKGRIDELVRFGANVDARNRHGQTPLHRAVWGQRPDLAYVLLQHGADVNAVDIFGQTALLCHIGWFGEYLNSAVGNCELSPECYQALPVLLRMLVDHGADVLIRGHHGASPLTLALQYYLEWTAQDVFEREDGESEPDLPKMRNIPGPEHRDVDDFAEHCQLEGVKLPVKIKDIWLREIFPILRVQEQQKSRLR</sequence>
<dbReference type="PROSITE" id="PS50088">
    <property type="entry name" value="ANK_REPEAT"/>
    <property type="match status" value="4"/>
</dbReference>
<dbReference type="Proteomes" id="UP000078397">
    <property type="component" value="Unassembled WGS sequence"/>
</dbReference>
<dbReference type="InterPro" id="IPR036770">
    <property type="entry name" value="Ankyrin_rpt-contain_sf"/>
</dbReference>
<dbReference type="EMBL" id="LSBJ02000021">
    <property type="protein sequence ID" value="OAQ57928.1"/>
    <property type="molecule type" value="Genomic_DNA"/>
</dbReference>
<dbReference type="SUPFAM" id="SSF48403">
    <property type="entry name" value="Ankyrin repeat"/>
    <property type="match status" value="1"/>
</dbReference>
<dbReference type="KEGG" id="pchm:VFPPC_14965"/>
<dbReference type="STRING" id="1380566.A0A179EXM7"/>
<accession>A0A179EXM7</accession>
<dbReference type="Pfam" id="PF12796">
    <property type="entry name" value="Ank_2"/>
    <property type="match status" value="1"/>
</dbReference>
<keyword evidence="5" id="KW-1185">Reference proteome</keyword>
<evidence type="ECO:0000256" key="2">
    <source>
        <dbReference type="ARBA" id="ARBA00023043"/>
    </source>
</evidence>
<dbReference type="PANTHER" id="PTHR24178">
    <property type="entry name" value="MOLTING PROTEIN MLT-4"/>
    <property type="match status" value="1"/>
</dbReference>
<dbReference type="RefSeq" id="XP_018136180.1">
    <property type="nucleotide sequence ID" value="XM_018292729.1"/>
</dbReference>
<evidence type="ECO:0000256" key="1">
    <source>
        <dbReference type="ARBA" id="ARBA00022737"/>
    </source>
</evidence>
<evidence type="ECO:0000313" key="4">
    <source>
        <dbReference type="EMBL" id="OAQ57928.1"/>
    </source>
</evidence>
<reference evidence="4 5" key="1">
    <citation type="journal article" date="2016" name="PLoS Pathog.">
        <title>Biosynthesis of antibiotic leucinostatins in bio-control fungus Purpureocillium lilacinum and their inhibition on phytophthora revealed by genome mining.</title>
        <authorList>
            <person name="Wang G."/>
            <person name="Liu Z."/>
            <person name="Lin R."/>
            <person name="Li E."/>
            <person name="Mao Z."/>
            <person name="Ling J."/>
            <person name="Yang Y."/>
            <person name="Yin W.B."/>
            <person name="Xie B."/>
        </authorList>
    </citation>
    <scope>NUCLEOTIDE SEQUENCE [LARGE SCALE GENOMIC DNA]</scope>
    <source>
        <strain evidence="4">170</strain>
    </source>
</reference>
<organism evidence="4 5">
    <name type="scientific">Pochonia chlamydosporia 170</name>
    <dbReference type="NCBI Taxonomy" id="1380566"/>
    <lineage>
        <taxon>Eukaryota</taxon>
        <taxon>Fungi</taxon>
        <taxon>Dikarya</taxon>
        <taxon>Ascomycota</taxon>
        <taxon>Pezizomycotina</taxon>
        <taxon>Sordariomycetes</taxon>
        <taxon>Hypocreomycetidae</taxon>
        <taxon>Hypocreales</taxon>
        <taxon>Clavicipitaceae</taxon>
        <taxon>Pochonia</taxon>
    </lineage>
</organism>
<name>A0A179EXM7_METCM</name>
<evidence type="ECO:0000313" key="5">
    <source>
        <dbReference type="Proteomes" id="UP000078397"/>
    </source>
</evidence>
<gene>
    <name evidence="4" type="ORF">VFPPC_14965</name>
</gene>